<keyword evidence="6" id="KW-0472">Membrane</keyword>
<dbReference type="Proteomes" id="UP001178507">
    <property type="component" value="Unassembled WGS sequence"/>
</dbReference>
<dbReference type="PROSITE" id="PS51914">
    <property type="entry name" value="MRH"/>
    <property type="match status" value="1"/>
</dbReference>
<keyword evidence="6" id="KW-0812">Transmembrane</keyword>
<accession>A0AA36JC35</accession>
<evidence type="ECO:0000256" key="6">
    <source>
        <dbReference type="SAM" id="Phobius"/>
    </source>
</evidence>
<dbReference type="InterPro" id="IPR036607">
    <property type="entry name" value="PRKCSH"/>
</dbReference>
<dbReference type="EMBL" id="CAUJNA010003450">
    <property type="protein sequence ID" value="CAJ1402354.1"/>
    <property type="molecule type" value="Genomic_DNA"/>
</dbReference>
<feature type="compositionally biased region" description="Basic and acidic residues" evidence="5">
    <location>
        <begin position="149"/>
        <end position="160"/>
    </location>
</feature>
<sequence length="703" mass="77354">MATPLMCKRWGSAELADLPASAVNDDYCDCVDGSDEPLTAACGSGSFLCGNQGSIPRLISSSFVHDGVRDCCDASDEGEVGQCQEELSEVARRVADQLATEQKGSELKESALRNIAKQAAVTRQALEAAQANAAPYLEAMQKIKEKLTEVGKKRQREKQSKSQPKMVSEAELSGLGRVRLRCFTKAGPKDVAVNSSCIAAEECRWVCTFLCSDSRKYNGTCAVGEDDLVYYDYDPDGLKHEAMMAAYGQGREGAIEAAAIPHVLAGPGWTATDAKWLDLRQKMSRVQKKSAQVMEELSRVKVDSQMLSLIDAGQLGPAGVYYDLHGQCLNLTQEQYVGTTAVREQWHTFVYSICFFNHATQQELKEGPDAAAACDESGTCSEAKQEESQVIFLGRPTGFMASGSDLKRFGLQNLFFEPSEHTLVFSQGASCGAVQRAVAVEFHCGLEPKLLKVAEVKTCAYVASVQHFGACDLQPWPRPLRSLPLAGPEAQEAVAEWLARNAEQLTQQGLPDWDRVLHSGRSMRQWLRQTQGEREALVTFEGFITSMASTGQMMRDVGWGAWRPLQRALPEPALVQESLGTLLGTMKYPGLPETLATLQAYIDQVQAYGRHADWRSIGKYFEGPPLAFVETFELQRPQGRRFAVPSGRLDFVLFTAHLLLVHLLLLRAAGYCFRLLRCLLCRFCCRRGKGPGAKDLKLANDRD</sequence>
<evidence type="ECO:0000259" key="7">
    <source>
        <dbReference type="PROSITE" id="PS51914"/>
    </source>
</evidence>
<evidence type="ECO:0000313" key="9">
    <source>
        <dbReference type="Proteomes" id="UP001178507"/>
    </source>
</evidence>
<dbReference type="PANTHER" id="PTHR12630:SF1">
    <property type="entry name" value="GLUCOSIDASE 2 SUBUNIT BETA"/>
    <property type="match status" value="1"/>
</dbReference>
<dbReference type="InterPro" id="IPR036055">
    <property type="entry name" value="LDL_receptor-like_sf"/>
</dbReference>
<comment type="caution">
    <text evidence="8">The sequence shown here is derived from an EMBL/GenBank/DDBJ whole genome shotgun (WGS) entry which is preliminary data.</text>
</comment>
<evidence type="ECO:0000256" key="1">
    <source>
        <dbReference type="ARBA" id="ARBA00022387"/>
    </source>
</evidence>
<evidence type="ECO:0000256" key="3">
    <source>
        <dbReference type="ARBA" id="ARBA00022824"/>
    </source>
</evidence>
<evidence type="ECO:0000313" key="8">
    <source>
        <dbReference type="EMBL" id="CAJ1402354.1"/>
    </source>
</evidence>
<keyword evidence="4" id="KW-1015">Disulfide bond</keyword>
<dbReference type="InterPro" id="IPR039794">
    <property type="entry name" value="Gtb1-like"/>
</dbReference>
<dbReference type="CDD" id="cd00112">
    <property type="entry name" value="LDLa"/>
    <property type="match status" value="1"/>
</dbReference>
<dbReference type="InterPro" id="IPR002172">
    <property type="entry name" value="LDrepeatLR_classA_rpt"/>
</dbReference>
<dbReference type="AlphaFoldDB" id="A0AA36JC35"/>
<reference evidence="8" key="1">
    <citation type="submission" date="2023-08" db="EMBL/GenBank/DDBJ databases">
        <authorList>
            <person name="Chen Y."/>
            <person name="Shah S."/>
            <person name="Dougan E. K."/>
            <person name="Thang M."/>
            <person name="Chan C."/>
        </authorList>
    </citation>
    <scope>NUCLEOTIDE SEQUENCE</scope>
</reference>
<dbReference type="SUPFAM" id="SSF57424">
    <property type="entry name" value="LDL receptor-like module"/>
    <property type="match status" value="1"/>
</dbReference>
<dbReference type="Pfam" id="PF12999">
    <property type="entry name" value="PRKCSH-like"/>
    <property type="match status" value="1"/>
</dbReference>
<dbReference type="Pfam" id="PF13015">
    <property type="entry name" value="PRKCSH_1"/>
    <property type="match status" value="1"/>
</dbReference>
<dbReference type="GO" id="GO:0006491">
    <property type="term" value="P:N-glycan processing"/>
    <property type="evidence" value="ECO:0007669"/>
    <property type="project" value="TreeGrafter"/>
</dbReference>
<proteinExistence type="predicted"/>
<dbReference type="InterPro" id="IPR009011">
    <property type="entry name" value="Man6P_isomerase_rcpt-bd_dom_sf"/>
</dbReference>
<dbReference type="PANTHER" id="PTHR12630">
    <property type="entry name" value="N-LINKED OLIGOSACCHARIDE PROCESSING"/>
    <property type="match status" value="1"/>
</dbReference>
<dbReference type="Gene3D" id="4.10.400.10">
    <property type="entry name" value="Low-density Lipoprotein Receptor"/>
    <property type="match status" value="1"/>
</dbReference>
<protein>
    <recommendedName>
        <fullName evidence="1">Glucosidase 2 subunit beta</fullName>
    </recommendedName>
</protein>
<evidence type="ECO:0000256" key="2">
    <source>
        <dbReference type="ARBA" id="ARBA00022729"/>
    </source>
</evidence>
<evidence type="ECO:0000256" key="4">
    <source>
        <dbReference type="ARBA" id="ARBA00023157"/>
    </source>
</evidence>
<dbReference type="GO" id="GO:0017177">
    <property type="term" value="C:glucosidase II complex"/>
    <property type="evidence" value="ECO:0007669"/>
    <property type="project" value="TreeGrafter"/>
</dbReference>
<keyword evidence="3" id="KW-0256">Endoplasmic reticulum</keyword>
<feature type="domain" description="MRH" evidence="7">
    <location>
        <begin position="326"/>
        <end position="473"/>
    </location>
</feature>
<feature type="region of interest" description="Disordered" evidence="5">
    <location>
        <begin position="149"/>
        <end position="168"/>
    </location>
</feature>
<organism evidence="8 9">
    <name type="scientific">Effrenium voratum</name>
    <dbReference type="NCBI Taxonomy" id="2562239"/>
    <lineage>
        <taxon>Eukaryota</taxon>
        <taxon>Sar</taxon>
        <taxon>Alveolata</taxon>
        <taxon>Dinophyceae</taxon>
        <taxon>Suessiales</taxon>
        <taxon>Symbiodiniaceae</taxon>
        <taxon>Effrenium</taxon>
    </lineage>
</organism>
<dbReference type="InterPro" id="IPR044865">
    <property type="entry name" value="MRH_dom"/>
</dbReference>
<keyword evidence="9" id="KW-1185">Reference proteome</keyword>
<gene>
    <name evidence="8" type="ORF">EVOR1521_LOCUS25267</name>
</gene>
<dbReference type="Gene3D" id="2.70.130.10">
    <property type="entry name" value="Mannose-6-phosphate receptor binding domain"/>
    <property type="match status" value="1"/>
</dbReference>
<dbReference type="InterPro" id="IPR028146">
    <property type="entry name" value="PRKCSH_N"/>
</dbReference>
<keyword evidence="6" id="KW-1133">Transmembrane helix</keyword>
<keyword evidence="2" id="KW-0732">Signal</keyword>
<name>A0AA36JC35_9DINO</name>
<feature type="transmembrane region" description="Helical" evidence="6">
    <location>
        <begin position="651"/>
        <end position="673"/>
    </location>
</feature>
<evidence type="ECO:0000256" key="5">
    <source>
        <dbReference type="SAM" id="MobiDB-lite"/>
    </source>
</evidence>